<evidence type="ECO:0000256" key="5">
    <source>
        <dbReference type="ARBA" id="ARBA00023136"/>
    </source>
</evidence>
<dbReference type="PANTHER" id="PTHR30086:SF20">
    <property type="entry name" value="ARGININE EXPORTER PROTEIN ARGO-RELATED"/>
    <property type="match status" value="1"/>
</dbReference>
<comment type="caution">
    <text evidence="7">The sequence shown here is derived from an EMBL/GenBank/DDBJ whole genome shotgun (WGS) entry which is preliminary data.</text>
</comment>
<evidence type="ECO:0000313" key="8">
    <source>
        <dbReference type="Proteomes" id="UP001378188"/>
    </source>
</evidence>
<feature type="transmembrane region" description="Helical" evidence="6">
    <location>
        <begin position="150"/>
        <end position="171"/>
    </location>
</feature>
<gene>
    <name evidence="7" type="ORF">V3328_14325</name>
</gene>
<keyword evidence="4 6" id="KW-1133">Transmembrane helix</keyword>
<dbReference type="EMBL" id="JAZHOF010000005">
    <property type="protein sequence ID" value="MEJ8572663.1"/>
    <property type="molecule type" value="Genomic_DNA"/>
</dbReference>
<accession>A0AAW9RQP8</accession>
<keyword evidence="5 6" id="KW-0472">Membrane</keyword>
<evidence type="ECO:0000256" key="1">
    <source>
        <dbReference type="ARBA" id="ARBA00004651"/>
    </source>
</evidence>
<keyword evidence="8" id="KW-1185">Reference proteome</keyword>
<feature type="transmembrane region" description="Helical" evidence="6">
    <location>
        <begin position="74"/>
        <end position="92"/>
    </location>
</feature>
<keyword evidence="2" id="KW-1003">Cell membrane</keyword>
<evidence type="ECO:0000313" key="7">
    <source>
        <dbReference type="EMBL" id="MEJ8572663.1"/>
    </source>
</evidence>
<dbReference type="Pfam" id="PF01810">
    <property type="entry name" value="LysE"/>
    <property type="match status" value="1"/>
</dbReference>
<dbReference type="GO" id="GO:0015171">
    <property type="term" value="F:amino acid transmembrane transporter activity"/>
    <property type="evidence" value="ECO:0007669"/>
    <property type="project" value="TreeGrafter"/>
</dbReference>
<dbReference type="GO" id="GO:0005886">
    <property type="term" value="C:plasma membrane"/>
    <property type="evidence" value="ECO:0007669"/>
    <property type="project" value="UniProtKB-SubCell"/>
</dbReference>
<dbReference type="RefSeq" id="WP_340330358.1">
    <property type="nucleotide sequence ID" value="NZ_JAZHOF010000005.1"/>
</dbReference>
<evidence type="ECO:0000256" key="6">
    <source>
        <dbReference type="SAM" id="Phobius"/>
    </source>
</evidence>
<feature type="transmembrane region" description="Helical" evidence="6">
    <location>
        <begin position="183"/>
        <end position="201"/>
    </location>
</feature>
<dbReference type="PANTHER" id="PTHR30086">
    <property type="entry name" value="ARGININE EXPORTER PROTEIN ARGO"/>
    <property type="match status" value="1"/>
</dbReference>
<feature type="transmembrane region" description="Helical" evidence="6">
    <location>
        <begin position="41"/>
        <end position="67"/>
    </location>
</feature>
<evidence type="ECO:0000256" key="4">
    <source>
        <dbReference type="ARBA" id="ARBA00022989"/>
    </source>
</evidence>
<dbReference type="AlphaFoldDB" id="A0AAW9RQP8"/>
<protein>
    <submittedName>
        <fullName evidence="7">LysE family translocator</fullName>
    </submittedName>
</protein>
<dbReference type="InterPro" id="IPR001123">
    <property type="entry name" value="LeuE-type"/>
</dbReference>
<organism evidence="7 8">
    <name type="scientific">Microbaculum marinum</name>
    <dbReference type="NCBI Taxonomy" id="1764581"/>
    <lineage>
        <taxon>Bacteria</taxon>
        <taxon>Pseudomonadati</taxon>
        <taxon>Pseudomonadota</taxon>
        <taxon>Alphaproteobacteria</taxon>
        <taxon>Hyphomicrobiales</taxon>
        <taxon>Tepidamorphaceae</taxon>
        <taxon>Microbaculum</taxon>
    </lineage>
</organism>
<comment type="subcellular location">
    <subcellularLocation>
        <location evidence="1">Cell membrane</location>
        <topology evidence="1">Multi-pass membrane protein</topology>
    </subcellularLocation>
</comment>
<sequence length="203" mass="20635">MDWTSLITFAAALALAASIPGPGIAAIVARALGAGFRRTLPMMLGLIVGDLIFLSAAALGLGVIAATFGGVFTVIRWAGAAYLVYLALRLFMARPDAAALPPGTTSGAGAFFAGLFVTLGNPKVILFYLALLPTIVDLGGLTLLGFAEMAAIVFVVLVVVLAPYAALAARARGFFANSRARRILNRIAGAAMIGAAAAIATRG</sequence>
<proteinExistence type="predicted"/>
<feature type="transmembrane region" description="Helical" evidence="6">
    <location>
        <begin position="124"/>
        <end position="144"/>
    </location>
</feature>
<evidence type="ECO:0000256" key="2">
    <source>
        <dbReference type="ARBA" id="ARBA00022475"/>
    </source>
</evidence>
<keyword evidence="3 6" id="KW-0812">Transmembrane</keyword>
<feature type="transmembrane region" description="Helical" evidence="6">
    <location>
        <begin position="98"/>
        <end position="117"/>
    </location>
</feature>
<evidence type="ECO:0000256" key="3">
    <source>
        <dbReference type="ARBA" id="ARBA00022692"/>
    </source>
</evidence>
<name>A0AAW9RQP8_9HYPH</name>
<dbReference type="Proteomes" id="UP001378188">
    <property type="component" value="Unassembled WGS sequence"/>
</dbReference>
<reference evidence="7 8" key="1">
    <citation type="submission" date="2024-02" db="EMBL/GenBank/DDBJ databases">
        <title>Genome analysis and characterization of Microbaculum marinisediminis sp. nov., isolated from marine sediment.</title>
        <authorList>
            <person name="Du Z.-J."/>
            <person name="Ye Y.-Q."/>
            <person name="Zhang Z.-R."/>
            <person name="Yuan S.-M."/>
            <person name="Zhang X.-Y."/>
        </authorList>
    </citation>
    <scope>NUCLEOTIDE SEQUENCE [LARGE SCALE GENOMIC DNA]</scope>
    <source>
        <strain evidence="7 8">SDUM1044001</strain>
    </source>
</reference>